<dbReference type="InterPro" id="IPR000515">
    <property type="entry name" value="MetI-like"/>
</dbReference>
<dbReference type="PANTHER" id="PTHR43744">
    <property type="entry name" value="ABC TRANSPORTER PERMEASE PROTEIN MG189-RELATED-RELATED"/>
    <property type="match status" value="1"/>
</dbReference>
<organism evidence="9 10">
    <name type="scientific">Streptomyces griseoruber</name>
    <dbReference type="NCBI Taxonomy" id="1943"/>
    <lineage>
        <taxon>Bacteria</taxon>
        <taxon>Bacillati</taxon>
        <taxon>Actinomycetota</taxon>
        <taxon>Actinomycetes</taxon>
        <taxon>Kitasatosporales</taxon>
        <taxon>Streptomycetaceae</taxon>
        <taxon>Streptomyces</taxon>
    </lineage>
</organism>
<feature type="domain" description="ABC transmembrane type-1" evidence="8">
    <location>
        <begin position="73"/>
        <end position="263"/>
    </location>
</feature>
<evidence type="ECO:0000256" key="6">
    <source>
        <dbReference type="ARBA" id="ARBA00023136"/>
    </source>
</evidence>
<dbReference type="PROSITE" id="PS50928">
    <property type="entry name" value="ABC_TM1"/>
    <property type="match status" value="1"/>
</dbReference>
<dbReference type="EMBL" id="LMWW01000010">
    <property type="protein sequence ID" value="KUN86148.1"/>
    <property type="molecule type" value="Genomic_DNA"/>
</dbReference>
<feature type="transmembrane region" description="Helical" evidence="7">
    <location>
        <begin position="135"/>
        <end position="157"/>
    </location>
</feature>
<comment type="subcellular location">
    <subcellularLocation>
        <location evidence="1 7">Cell membrane</location>
        <topology evidence="1 7">Multi-pass membrane protein</topology>
    </subcellularLocation>
</comment>
<reference evidence="9 10" key="1">
    <citation type="submission" date="2015-10" db="EMBL/GenBank/DDBJ databases">
        <title>Draft genome sequence of Streptomyces griseoruber DSM 40281, type strain for the species Streptomyces griseoruber.</title>
        <authorList>
            <person name="Ruckert C."/>
            <person name="Winkler A."/>
            <person name="Kalinowski J."/>
            <person name="Kampfer P."/>
            <person name="Glaeser S."/>
        </authorList>
    </citation>
    <scope>NUCLEOTIDE SEQUENCE [LARGE SCALE GENOMIC DNA]</scope>
    <source>
        <strain evidence="9 10">DSM 40281</strain>
    </source>
</reference>
<dbReference type="PANTHER" id="PTHR43744:SF12">
    <property type="entry name" value="ABC TRANSPORTER PERMEASE PROTEIN MG189-RELATED"/>
    <property type="match status" value="1"/>
</dbReference>
<dbReference type="InterPro" id="IPR035906">
    <property type="entry name" value="MetI-like_sf"/>
</dbReference>
<protein>
    <submittedName>
        <fullName evidence="9">Sugar ABC transporter permease</fullName>
    </submittedName>
</protein>
<evidence type="ECO:0000256" key="2">
    <source>
        <dbReference type="ARBA" id="ARBA00022448"/>
    </source>
</evidence>
<evidence type="ECO:0000256" key="3">
    <source>
        <dbReference type="ARBA" id="ARBA00022475"/>
    </source>
</evidence>
<dbReference type="OrthoDB" id="2063054at2"/>
<name>A0A101T5C6_9ACTN</name>
<evidence type="ECO:0000256" key="4">
    <source>
        <dbReference type="ARBA" id="ARBA00022692"/>
    </source>
</evidence>
<feature type="transmembrane region" description="Helical" evidence="7">
    <location>
        <begin position="108"/>
        <end position="129"/>
    </location>
</feature>
<comment type="caution">
    <text evidence="9">The sequence shown here is derived from an EMBL/GenBank/DDBJ whole genome shotgun (WGS) entry which is preliminary data.</text>
</comment>
<dbReference type="SUPFAM" id="SSF161098">
    <property type="entry name" value="MetI-like"/>
    <property type="match status" value="1"/>
</dbReference>
<feature type="transmembrane region" description="Helical" evidence="7">
    <location>
        <begin position="12"/>
        <end position="33"/>
    </location>
</feature>
<sequence length="277" mass="31032">MNGMNRTRLRGLGVHVILMAGVVISVFPFYWIVVMATNTSQDIYRYPPKLWFGDNLLTNLRHLFARMDFFGSLANTMIVAVCTTVLVLFFDSLAAFAFAKYEFPGKKFFFGVLLSMYILPTQLAIIPQYEIMVQLGWLGTLKALVVPAAANAFGIFWMRQYTSTSVPDELLDAARIEGAGFFRQYWHVVLPCVRPALAFLGIYTFIGAWNDYILPLVMLVNPDKLTLQVALAQLYAGHSTDYSMVMSGVLLSVIPLVLVFTFFARGFIADATKGALR</sequence>
<accession>A0A101T5C6</accession>
<keyword evidence="3" id="KW-1003">Cell membrane</keyword>
<dbReference type="RefSeq" id="WP_055632663.1">
    <property type="nucleotide sequence ID" value="NZ_JBIRRP010000001.1"/>
</dbReference>
<evidence type="ECO:0000256" key="7">
    <source>
        <dbReference type="RuleBase" id="RU363032"/>
    </source>
</evidence>
<feature type="transmembrane region" description="Helical" evidence="7">
    <location>
        <begin position="185"/>
        <end position="209"/>
    </location>
</feature>
<feature type="transmembrane region" description="Helical" evidence="7">
    <location>
        <begin position="69"/>
        <end position="96"/>
    </location>
</feature>
<proteinExistence type="inferred from homology"/>
<keyword evidence="10" id="KW-1185">Reference proteome</keyword>
<dbReference type="GO" id="GO:0005886">
    <property type="term" value="C:plasma membrane"/>
    <property type="evidence" value="ECO:0007669"/>
    <property type="project" value="UniProtKB-SubCell"/>
</dbReference>
<dbReference type="Gene3D" id="1.10.3720.10">
    <property type="entry name" value="MetI-like"/>
    <property type="match status" value="1"/>
</dbReference>
<dbReference type="GO" id="GO:0055085">
    <property type="term" value="P:transmembrane transport"/>
    <property type="evidence" value="ECO:0007669"/>
    <property type="project" value="InterPro"/>
</dbReference>
<dbReference type="STRING" id="1943.AQJ64_08895"/>
<dbReference type="Proteomes" id="UP000052982">
    <property type="component" value="Unassembled WGS sequence"/>
</dbReference>
<keyword evidence="5 7" id="KW-1133">Transmembrane helix</keyword>
<keyword evidence="6 7" id="KW-0472">Membrane</keyword>
<gene>
    <name evidence="9" type="ORF">AQJ64_08895</name>
</gene>
<comment type="similarity">
    <text evidence="7">Belongs to the binding-protein-dependent transport system permease family.</text>
</comment>
<feature type="transmembrane region" description="Helical" evidence="7">
    <location>
        <begin position="244"/>
        <end position="268"/>
    </location>
</feature>
<evidence type="ECO:0000313" key="10">
    <source>
        <dbReference type="Proteomes" id="UP000052982"/>
    </source>
</evidence>
<dbReference type="AlphaFoldDB" id="A0A101T5C6"/>
<keyword evidence="2 7" id="KW-0813">Transport</keyword>
<evidence type="ECO:0000259" key="8">
    <source>
        <dbReference type="PROSITE" id="PS50928"/>
    </source>
</evidence>
<evidence type="ECO:0000256" key="5">
    <source>
        <dbReference type="ARBA" id="ARBA00022989"/>
    </source>
</evidence>
<keyword evidence="4 7" id="KW-0812">Transmembrane</keyword>
<dbReference type="CDD" id="cd06261">
    <property type="entry name" value="TM_PBP2"/>
    <property type="match status" value="1"/>
</dbReference>
<dbReference type="Pfam" id="PF00528">
    <property type="entry name" value="BPD_transp_1"/>
    <property type="match status" value="1"/>
</dbReference>
<evidence type="ECO:0000313" key="9">
    <source>
        <dbReference type="EMBL" id="KUN86148.1"/>
    </source>
</evidence>
<evidence type="ECO:0000256" key="1">
    <source>
        <dbReference type="ARBA" id="ARBA00004651"/>
    </source>
</evidence>